<dbReference type="AlphaFoldDB" id="A0A8D8CCA3"/>
<sequence length="120" mass="13322">MDSNSHTPAKFSAPNTTVCTDSAQKSRMLSREPWSPNPLPSDCRHPFSAGPSVCTVKYPPGCRRLVRPLRKQTASGGRFRLRCFGETGFLCRVTAAIQSNPFPALRILRTKEDAKNKQCK</sequence>
<protein>
    <submittedName>
        <fullName evidence="2">(northern house mosquito) hypothetical protein</fullName>
    </submittedName>
</protein>
<name>A0A8D8CCA3_CULPI</name>
<evidence type="ECO:0000313" key="2">
    <source>
        <dbReference type="EMBL" id="CAG6488527.1"/>
    </source>
</evidence>
<feature type="compositionally biased region" description="Polar residues" evidence="1">
    <location>
        <begin position="1"/>
        <end position="27"/>
    </location>
</feature>
<evidence type="ECO:0000256" key="1">
    <source>
        <dbReference type="SAM" id="MobiDB-lite"/>
    </source>
</evidence>
<feature type="region of interest" description="Disordered" evidence="1">
    <location>
        <begin position="1"/>
        <end position="37"/>
    </location>
</feature>
<dbReference type="EMBL" id="HBUE01110264">
    <property type="protein sequence ID" value="CAG6488527.1"/>
    <property type="molecule type" value="Transcribed_RNA"/>
</dbReference>
<proteinExistence type="predicted"/>
<organism evidence="2">
    <name type="scientific">Culex pipiens</name>
    <name type="common">House mosquito</name>
    <dbReference type="NCBI Taxonomy" id="7175"/>
    <lineage>
        <taxon>Eukaryota</taxon>
        <taxon>Metazoa</taxon>
        <taxon>Ecdysozoa</taxon>
        <taxon>Arthropoda</taxon>
        <taxon>Hexapoda</taxon>
        <taxon>Insecta</taxon>
        <taxon>Pterygota</taxon>
        <taxon>Neoptera</taxon>
        <taxon>Endopterygota</taxon>
        <taxon>Diptera</taxon>
        <taxon>Nematocera</taxon>
        <taxon>Culicoidea</taxon>
        <taxon>Culicidae</taxon>
        <taxon>Culicinae</taxon>
        <taxon>Culicini</taxon>
        <taxon>Culex</taxon>
        <taxon>Culex</taxon>
    </lineage>
</organism>
<accession>A0A8D8CCA3</accession>
<reference evidence="2" key="1">
    <citation type="submission" date="2021-05" db="EMBL/GenBank/DDBJ databases">
        <authorList>
            <person name="Alioto T."/>
            <person name="Alioto T."/>
            <person name="Gomez Garrido J."/>
        </authorList>
    </citation>
    <scope>NUCLEOTIDE SEQUENCE</scope>
</reference>